<dbReference type="RefSeq" id="WP_196473821.1">
    <property type="nucleotide sequence ID" value="NZ_JACFYX020000001.1"/>
</dbReference>
<name>A0A931CUF4_9PSED</name>
<sequence>MFLFFDFFSRAFNPDVQVTQSREAQRMAKRIEARRQRRKAAEVVCRAH</sequence>
<evidence type="ECO:0000313" key="1">
    <source>
        <dbReference type="EMBL" id="MBG0834126.1"/>
    </source>
</evidence>
<reference evidence="1" key="1">
    <citation type="submission" date="2020-07" db="EMBL/GenBank/DDBJ databases">
        <title>Pseudomonas chaetoceroseae sp. nov., a new member of the Pseudomonas oleovorans group isolated from a culture of Chaetoceros calcitrans.</title>
        <authorList>
            <person name="Girard L."/>
            <person name="Lood C."/>
            <person name="De Mot R."/>
            <person name="Baudart J."/>
        </authorList>
    </citation>
    <scope>NUCLEOTIDE SEQUENCE</scope>
    <source>
        <strain evidence="1">536</strain>
    </source>
</reference>
<protein>
    <submittedName>
        <fullName evidence="1">Uncharacterized protein</fullName>
    </submittedName>
</protein>
<comment type="caution">
    <text evidence="1">The sequence shown here is derived from an EMBL/GenBank/DDBJ whole genome shotgun (WGS) entry which is preliminary data.</text>
</comment>
<dbReference type="EMBL" id="JACFYX010000002">
    <property type="protein sequence ID" value="MBG0834126.1"/>
    <property type="molecule type" value="Genomic_DNA"/>
</dbReference>
<proteinExistence type="predicted"/>
<organism evidence="1 2">
    <name type="scientific">Pseudomonas chaetocerotis</name>
    <dbReference type="NCBI Taxonomy" id="2758695"/>
    <lineage>
        <taxon>Bacteria</taxon>
        <taxon>Pseudomonadati</taxon>
        <taxon>Pseudomonadota</taxon>
        <taxon>Gammaproteobacteria</taxon>
        <taxon>Pseudomonadales</taxon>
        <taxon>Pseudomonadaceae</taxon>
        <taxon>Pseudomonas</taxon>
    </lineage>
</organism>
<gene>
    <name evidence="1" type="ORF">H3221_03255</name>
</gene>
<accession>A0A931CUF4</accession>
<dbReference type="Proteomes" id="UP000596932">
    <property type="component" value="Unassembled WGS sequence"/>
</dbReference>
<dbReference type="AlphaFoldDB" id="A0A931CUF4"/>
<keyword evidence="2" id="KW-1185">Reference proteome</keyword>
<evidence type="ECO:0000313" key="2">
    <source>
        <dbReference type="Proteomes" id="UP000596932"/>
    </source>
</evidence>